<evidence type="ECO:0000313" key="7">
    <source>
        <dbReference type="Proteomes" id="UP000007110"/>
    </source>
</evidence>
<dbReference type="InterPro" id="IPR001849">
    <property type="entry name" value="PH_domain"/>
</dbReference>
<feature type="compositionally biased region" description="Polar residues" evidence="2">
    <location>
        <begin position="532"/>
        <end position="544"/>
    </location>
</feature>
<feature type="compositionally biased region" description="Basic and acidic residues" evidence="2">
    <location>
        <begin position="282"/>
        <end position="298"/>
    </location>
</feature>
<evidence type="ECO:0000256" key="1">
    <source>
        <dbReference type="ARBA" id="ARBA00022468"/>
    </source>
</evidence>
<dbReference type="GeneID" id="105445543"/>
<feature type="region of interest" description="Disordered" evidence="2">
    <location>
        <begin position="830"/>
        <end position="866"/>
    </location>
</feature>
<feature type="region of interest" description="Disordered" evidence="2">
    <location>
        <begin position="480"/>
        <end position="588"/>
    </location>
</feature>
<dbReference type="Gene3D" id="2.30.29.30">
    <property type="entry name" value="Pleckstrin-homology domain (PH domain)/Phosphotyrosine-binding domain (PTB)"/>
    <property type="match status" value="1"/>
</dbReference>
<dbReference type="Pfam" id="PF00169">
    <property type="entry name" value="PH"/>
    <property type="match status" value="1"/>
</dbReference>
<dbReference type="GO" id="GO:0005886">
    <property type="term" value="C:plasma membrane"/>
    <property type="evidence" value="ECO:0000318"/>
    <property type="project" value="GO_Central"/>
</dbReference>
<dbReference type="KEGG" id="spu:105445543"/>
<dbReference type="GO" id="GO:0007264">
    <property type="term" value="P:small GTPase-mediated signal transduction"/>
    <property type="evidence" value="ECO:0000318"/>
    <property type="project" value="GO_Central"/>
</dbReference>
<feature type="compositionally biased region" description="Basic and acidic residues" evidence="2">
    <location>
        <begin position="74"/>
        <end position="85"/>
    </location>
</feature>
<feature type="region of interest" description="Disordered" evidence="2">
    <location>
        <begin position="68"/>
        <end position="349"/>
    </location>
</feature>
<dbReference type="InterPro" id="IPR008936">
    <property type="entry name" value="Rho_GTPase_activation_prot"/>
</dbReference>
<feature type="compositionally biased region" description="Basic residues" evidence="2">
    <location>
        <begin position="200"/>
        <end position="220"/>
    </location>
</feature>
<dbReference type="PROSITE" id="PS50020">
    <property type="entry name" value="WW_DOMAIN_2"/>
    <property type="match status" value="1"/>
</dbReference>
<evidence type="ECO:0000313" key="6">
    <source>
        <dbReference type="EnsemblMetazoa" id="XP_030846198"/>
    </source>
</evidence>
<dbReference type="RefSeq" id="XP_030846199.1">
    <property type="nucleotide sequence ID" value="XM_030990339.1"/>
</dbReference>
<dbReference type="PANTHER" id="PTHR23176:SF129">
    <property type="entry name" value="RHO GTPASE ACTIVATING PROTEIN AT 16F, ISOFORM E-RELATED"/>
    <property type="match status" value="1"/>
</dbReference>
<dbReference type="PANTHER" id="PTHR23176">
    <property type="entry name" value="RHO/RAC/CDC GTPASE-ACTIVATING PROTEIN"/>
    <property type="match status" value="1"/>
</dbReference>
<dbReference type="Gene3D" id="1.10.555.10">
    <property type="entry name" value="Rho GTPase activation protein"/>
    <property type="match status" value="1"/>
</dbReference>
<dbReference type="PROSITE" id="PS50003">
    <property type="entry name" value="PH_DOMAIN"/>
    <property type="match status" value="1"/>
</dbReference>
<feature type="compositionally biased region" description="Basic and acidic residues" evidence="2">
    <location>
        <begin position="24"/>
        <end position="43"/>
    </location>
</feature>
<sequence length="1093" mass="122754">MTLVGMAGEQQQDISGKIKRFERASMKLENRGPEGKAKVKDANDNYTTELETKQDGIGKKIQLMEARLGSIDEENSRQDDEKPRSPSDVLLKRSPRSASNENLLAVGSPELRRKMSSHFLRKSSAPSLLATVPDESRFSKADDQTKEKEQFVREDVPHVFVFPSADSDKIKETEEGQHGEREGEHLGGGQSGGKDGGKGMTKRISRVRKSMSMRFSRREKKSHDTDHASKGKNEATENEDCKQVEEKDKCQVSIIVSKSPSDIPPNKEIVRELSSFKFKGPRPVDERGVTKSTSDKATPETSLMDVNPKQGDSGDGKKGLVAVKPNRRRNRQIQLPVPPSKPPSQRQTNSIHEYDLISFGDDGAQGVQGVPSMMSSDKEQEEKPLNPVYATLCPSDEEEEGSSDADPAIREDIKFIDTRFIASRTIDRKFAEHVYEDIDKVMAKVKKLPVPDIGAYQVSNLTHTDIEPVKPVVYDEPQAHIESSPHHSPKPVSYDQPASYTPTPSREIPQNSGGDGVVKNPGARNWAHRLPSDTSSGSPQSYDVPQTGPKGSQKPHLGSGRGGGSTPHSPTTVVPPQDDLSVPRGWRVEQTVTRDPVFINEITSEKWYKATPTQGEPYYYSEDRSQTRWDLPSVPSSPRHRMVSEGGGQADEPKLPSQKLRQGKASSVRPHSFHPHLRSSSPSIPYDGRFVDNPSPPVTNQKDEIKRRFNNRISLYAPTEMEVREKEGMLSMVLMKDRVPKKKSRPGYAVLAGSQLKYYKDHKHYERDASNPEVSLTLFRNEVCWCRSRTPGKRLIFELSTTDQGIFLVQGEDEMTSQAWFEAIRGAVGGRTGSSSDIPEELYNSSPLTPTGLSPPVPDAPPMKKSNSRIREKLKNFIFTRPDKEDLRRKGILQEENVFGKDIGKLCEKERTTVPGFVNQCIRCIDKRGLECDGIYRVSGNLSLIQKLRFLVDQEKPIDLESSPWKEDIHVIAGALKLYFRELPEPLFTFNTFDKFIASINQIPGTDQKILAFRELFGEMPRVNQDTIFALFSHLKRVMDNVHHNRMPAKNVATVFGPTLMWPERENINMAMATVYQNQVMEFVLLEFDNIFR</sequence>
<feature type="compositionally biased region" description="Low complexity" evidence="2">
    <location>
        <begin position="566"/>
        <end position="576"/>
    </location>
</feature>
<evidence type="ECO:0000259" key="4">
    <source>
        <dbReference type="PROSITE" id="PS50020"/>
    </source>
</evidence>
<dbReference type="SMART" id="SM00324">
    <property type="entry name" value="RhoGAP"/>
    <property type="match status" value="1"/>
</dbReference>
<dbReference type="InterPro" id="IPR000198">
    <property type="entry name" value="RhoGAP_dom"/>
</dbReference>
<dbReference type="FunFam" id="1.10.555.10:FF:000003">
    <property type="entry name" value="Putative rho GTPase-activating protein 12"/>
    <property type="match status" value="1"/>
</dbReference>
<proteinExistence type="predicted"/>
<feature type="region of interest" description="Disordered" evidence="2">
    <location>
        <begin position="24"/>
        <end position="53"/>
    </location>
</feature>
<dbReference type="PROSITE" id="PS50238">
    <property type="entry name" value="RHOGAP"/>
    <property type="match status" value="1"/>
</dbReference>
<dbReference type="InParanoid" id="A0A7M7T142"/>
<dbReference type="FunCoup" id="A0A7M7T142">
    <property type="interactions" value="128"/>
</dbReference>
<feature type="compositionally biased region" description="Basic and acidic residues" evidence="2">
    <location>
        <begin position="134"/>
        <end position="157"/>
    </location>
</feature>
<reference evidence="6" key="2">
    <citation type="submission" date="2021-01" db="UniProtKB">
        <authorList>
            <consortium name="EnsemblMetazoa"/>
        </authorList>
    </citation>
    <scope>IDENTIFICATION</scope>
</reference>
<feature type="compositionally biased region" description="Basic and acidic residues" evidence="2">
    <location>
        <begin position="221"/>
        <end position="250"/>
    </location>
</feature>
<dbReference type="RefSeq" id="XP_030846198.1">
    <property type="nucleotide sequence ID" value="XM_030990338.1"/>
</dbReference>
<feature type="domain" description="PH" evidence="3">
    <location>
        <begin position="723"/>
        <end position="829"/>
    </location>
</feature>
<feature type="region of interest" description="Disordered" evidence="2">
    <location>
        <begin position="618"/>
        <end position="685"/>
    </location>
</feature>
<dbReference type="EnsemblMetazoa" id="XM_030990339">
    <property type="protein sequence ID" value="XP_030846199"/>
    <property type="gene ID" value="LOC105445543"/>
</dbReference>
<evidence type="ECO:0000259" key="3">
    <source>
        <dbReference type="PROSITE" id="PS50003"/>
    </source>
</evidence>
<evidence type="ECO:0000259" key="5">
    <source>
        <dbReference type="PROSITE" id="PS50238"/>
    </source>
</evidence>
<feature type="domain" description="Rho-GAP" evidence="5">
    <location>
        <begin position="901"/>
        <end position="1092"/>
    </location>
</feature>
<dbReference type="SMART" id="SM00233">
    <property type="entry name" value="PH"/>
    <property type="match status" value="1"/>
</dbReference>
<evidence type="ECO:0000256" key="2">
    <source>
        <dbReference type="SAM" id="MobiDB-lite"/>
    </source>
</evidence>
<dbReference type="InterPro" id="IPR001202">
    <property type="entry name" value="WW_dom"/>
</dbReference>
<name>A0A7M7T142_STRPU</name>
<reference evidence="7" key="1">
    <citation type="submission" date="2015-02" db="EMBL/GenBank/DDBJ databases">
        <title>Genome sequencing for Strongylocentrotus purpuratus.</title>
        <authorList>
            <person name="Murali S."/>
            <person name="Liu Y."/>
            <person name="Vee V."/>
            <person name="English A."/>
            <person name="Wang M."/>
            <person name="Skinner E."/>
            <person name="Han Y."/>
            <person name="Muzny D.M."/>
            <person name="Worley K.C."/>
            <person name="Gibbs R.A."/>
        </authorList>
    </citation>
    <scope>NUCLEOTIDE SEQUENCE</scope>
</reference>
<dbReference type="Proteomes" id="UP000007110">
    <property type="component" value="Unassembled WGS sequence"/>
</dbReference>
<organism evidence="6 7">
    <name type="scientific">Strongylocentrotus purpuratus</name>
    <name type="common">Purple sea urchin</name>
    <dbReference type="NCBI Taxonomy" id="7668"/>
    <lineage>
        <taxon>Eukaryota</taxon>
        <taxon>Metazoa</taxon>
        <taxon>Echinodermata</taxon>
        <taxon>Eleutherozoa</taxon>
        <taxon>Echinozoa</taxon>
        <taxon>Echinoidea</taxon>
        <taxon>Euechinoidea</taxon>
        <taxon>Echinacea</taxon>
        <taxon>Camarodonta</taxon>
        <taxon>Echinidea</taxon>
        <taxon>Strongylocentrotidae</taxon>
        <taxon>Strongylocentrotus</taxon>
    </lineage>
</organism>
<keyword evidence="1" id="KW-0343">GTPase activation</keyword>
<dbReference type="SUPFAM" id="SSF50729">
    <property type="entry name" value="PH domain-like"/>
    <property type="match status" value="1"/>
</dbReference>
<dbReference type="OrthoDB" id="79452at2759"/>
<dbReference type="GO" id="GO:0005096">
    <property type="term" value="F:GTPase activator activity"/>
    <property type="evidence" value="ECO:0000318"/>
    <property type="project" value="GO_Central"/>
</dbReference>
<dbReference type="AlphaFoldDB" id="A0A7M7T142"/>
<dbReference type="EnsemblMetazoa" id="XM_030990338">
    <property type="protein sequence ID" value="XP_030846198"/>
    <property type="gene ID" value="LOC105445543"/>
</dbReference>
<dbReference type="SUPFAM" id="SSF48350">
    <property type="entry name" value="GTPase activation domain, GAP"/>
    <property type="match status" value="1"/>
</dbReference>
<dbReference type="InterPro" id="IPR011993">
    <property type="entry name" value="PH-like_dom_sf"/>
</dbReference>
<protein>
    <submittedName>
        <fullName evidence="6">Uncharacterized protein</fullName>
    </submittedName>
</protein>
<feature type="compositionally biased region" description="Polar residues" evidence="2">
    <location>
        <begin position="496"/>
        <end position="512"/>
    </location>
</feature>
<feature type="domain" description="WW" evidence="4">
    <location>
        <begin position="607"/>
        <end position="634"/>
    </location>
</feature>
<accession>A0A7M7T142</accession>
<dbReference type="Pfam" id="PF00620">
    <property type="entry name" value="RhoGAP"/>
    <property type="match status" value="1"/>
</dbReference>
<dbReference type="GO" id="GO:0005737">
    <property type="term" value="C:cytoplasm"/>
    <property type="evidence" value="ECO:0000318"/>
    <property type="project" value="GO_Central"/>
</dbReference>
<dbReference type="PROSITE" id="PS01159">
    <property type="entry name" value="WW_DOMAIN_1"/>
    <property type="match status" value="1"/>
</dbReference>
<feature type="compositionally biased region" description="Basic and acidic residues" evidence="2">
    <location>
        <begin position="166"/>
        <end position="185"/>
    </location>
</feature>
<keyword evidence="7" id="KW-1185">Reference proteome</keyword>
<dbReference type="InterPro" id="IPR050729">
    <property type="entry name" value="Rho-GAP"/>
</dbReference>